<dbReference type="PANTHER" id="PTHR11935">
    <property type="entry name" value="BETA LACTAMASE DOMAIN"/>
    <property type="match status" value="1"/>
</dbReference>
<reference evidence="11 12" key="1">
    <citation type="submission" date="2019-07" db="EMBL/GenBank/DDBJ databases">
        <title>Genomics analysis of Aphanomyces spp. identifies a new class of oomycete effector associated with host adaptation.</title>
        <authorList>
            <person name="Gaulin E."/>
        </authorList>
    </citation>
    <scope>NUCLEOTIDE SEQUENCE [LARGE SCALE GENOMIC DNA]</scope>
    <source>
        <strain evidence="11 12">ATCC 201684</strain>
    </source>
</reference>
<comment type="caution">
    <text evidence="11">The sequence shown here is derived from an EMBL/GenBank/DDBJ whole genome shotgun (WGS) entry which is preliminary data.</text>
</comment>
<feature type="domain" description="Metallo-beta-lactamase" evidence="10">
    <location>
        <begin position="78"/>
        <end position="250"/>
    </location>
</feature>
<evidence type="ECO:0000256" key="6">
    <source>
        <dbReference type="ARBA" id="ARBA00022723"/>
    </source>
</evidence>
<dbReference type="HAMAP" id="MF_01374">
    <property type="entry name" value="Glyoxalase_2"/>
    <property type="match status" value="1"/>
</dbReference>
<protein>
    <recommendedName>
        <fullName evidence="5">hydroxyacylglutathione hydrolase</fullName>
        <ecNumber evidence="5">3.1.2.6</ecNumber>
    </recommendedName>
    <alternativeName>
        <fullName evidence="9">Glyoxalase II</fullName>
    </alternativeName>
</protein>
<dbReference type="SMART" id="SM00849">
    <property type="entry name" value="Lactamase_B"/>
    <property type="match status" value="1"/>
</dbReference>
<dbReference type="Proteomes" id="UP000481153">
    <property type="component" value="Unassembled WGS sequence"/>
</dbReference>
<dbReference type="InterPro" id="IPR036866">
    <property type="entry name" value="RibonucZ/Hydroxyglut_hydro"/>
</dbReference>
<dbReference type="InterPro" id="IPR035680">
    <property type="entry name" value="Clx_II_MBL"/>
</dbReference>
<dbReference type="InterPro" id="IPR032282">
    <property type="entry name" value="HAGH_C"/>
</dbReference>
<evidence type="ECO:0000256" key="5">
    <source>
        <dbReference type="ARBA" id="ARBA00011917"/>
    </source>
</evidence>
<comment type="similarity">
    <text evidence="4">Belongs to the metallo-beta-lactamase superfamily. Glyoxalase II family.</text>
</comment>
<evidence type="ECO:0000256" key="1">
    <source>
        <dbReference type="ARBA" id="ARBA00001623"/>
    </source>
</evidence>
<dbReference type="Pfam" id="PF00753">
    <property type="entry name" value="Lactamase_B"/>
    <property type="match status" value="1"/>
</dbReference>
<dbReference type="Gene3D" id="3.60.15.10">
    <property type="entry name" value="Ribonuclease Z/Hydroxyacylglutathione hydrolase-like"/>
    <property type="match status" value="1"/>
</dbReference>
<accession>A0A6G0WLS6</accession>
<dbReference type="InterPro" id="IPR017782">
    <property type="entry name" value="Hydroxyacylglutathione_Hdrlase"/>
</dbReference>
<evidence type="ECO:0000256" key="9">
    <source>
        <dbReference type="ARBA" id="ARBA00031044"/>
    </source>
</evidence>
<dbReference type="VEuPathDB" id="FungiDB:AeMF1_003482"/>
<evidence type="ECO:0000259" key="10">
    <source>
        <dbReference type="SMART" id="SM00849"/>
    </source>
</evidence>
<evidence type="ECO:0000313" key="11">
    <source>
        <dbReference type="EMBL" id="KAF0728232.1"/>
    </source>
</evidence>
<comment type="pathway">
    <text evidence="3">Secondary metabolite metabolism; methylglyoxal degradation; (R)-lactate from methylglyoxal: step 2/2.</text>
</comment>
<dbReference type="InterPro" id="IPR001279">
    <property type="entry name" value="Metallo-B-lactamas"/>
</dbReference>
<dbReference type="EC" id="3.1.2.6" evidence="5"/>
<keyword evidence="6" id="KW-0479">Metal-binding</keyword>
<evidence type="ECO:0000256" key="7">
    <source>
        <dbReference type="ARBA" id="ARBA00022801"/>
    </source>
</evidence>
<keyword evidence="12" id="KW-1185">Reference proteome</keyword>
<dbReference type="Pfam" id="PF16123">
    <property type="entry name" value="HAGH_C"/>
    <property type="match status" value="1"/>
</dbReference>
<dbReference type="GO" id="GO:0019243">
    <property type="term" value="P:methylglyoxal catabolic process to D-lactate via S-lactoyl-glutathione"/>
    <property type="evidence" value="ECO:0007669"/>
    <property type="project" value="InterPro"/>
</dbReference>
<evidence type="ECO:0000256" key="3">
    <source>
        <dbReference type="ARBA" id="ARBA00004963"/>
    </source>
</evidence>
<evidence type="ECO:0000256" key="2">
    <source>
        <dbReference type="ARBA" id="ARBA00001947"/>
    </source>
</evidence>
<comment type="cofactor">
    <cofactor evidence="2">
        <name>Zn(2+)</name>
        <dbReference type="ChEBI" id="CHEBI:29105"/>
    </cofactor>
</comment>
<keyword evidence="7" id="KW-0378">Hydrolase</keyword>
<dbReference type="PANTHER" id="PTHR11935:SF94">
    <property type="entry name" value="TENZING NORGAY, ISOFORM C"/>
    <property type="match status" value="1"/>
</dbReference>
<sequence length="342" mass="38351">MWVWYVVGLALTLLAGRMYLLGSKKALINWLANSSIFYYMYKRQLAERHASRDFKVESFETSILNGAATVVTIPFLHDNYAYILIDHATGECAAVDVADPQVVLDVWQDLDRRKKHTTTPLHLKYILATHKHFDHAGGNRKLKSALSTATIVGGVLDNVQGSTKQTWHGDKLKVGSLTIETLAVPCHTMGHVAFYVSLVNHEGVGCVFTGDTLFVAGTGRFFEGNAEQMYRNLYEVLGRLPPSTLVFCGHEYTLNNLSFASYLEPDNEAIKAKIEWAMGQRAKGLPTVPSTLMEEQTYNPFMRVHEPTVAQVNFRKQRVRRLTMMLAYQASITTHASHARLA</sequence>
<dbReference type="GO" id="GO:0046872">
    <property type="term" value="F:metal ion binding"/>
    <property type="evidence" value="ECO:0007669"/>
    <property type="project" value="UniProtKB-KW"/>
</dbReference>
<dbReference type="CDD" id="cd07723">
    <property type="entry name" value="hydroxyacylglutathione_hydrolase_MBL-fold"/>
    <property type="match status" value="1"/>
</dbReference>
<dbReference type="GO" id="GO:0004416">
    <property type="term" value="F:hydroxyacylglutathione hydrolase activity"/>
    <property type="evidence" value="ECO:0007669"/>
    <property type="project" value="UniProtKB-EC"/>
</dbReference>
<proteinExistence type="inferred from homology"/>
<dbReference type="EMBL" id="VJMJ01000180">
    <property type="protein sequence ID" value="KAF0728232.1"/>
    <property type="molecule type" value="Genomic_DNA"/>
</dbReference>
<organism evidence="11 12">
    <name type="scientific">Aphanomyces euteiches</name>
    <dbReference type="NCBI Taxonomy" id="100861"/>
    <lineage>
        <taxon>Eukaryota</taxon>
        <taxon>Sar</taxon>
        <taxon>Stramenopiles</taxon>
        <taxon>Oomycota</taxon>
        <taxon>Saprolegniomycetes</taxon>
        <taxon>Saprolegniales</taxon>
        <taxon>Verrucalvaceae</taxon>
        <taxon>Aphanomyces</taxon>
    </lineage>
</organism>
<dbReference type="SUPFAM" id="SSF56281">
    <property type="entry name" value="Metallo-hydrolase/oxidoreductase"/>
    <property type="match status" value="1"/>
</dbReference>
<comment type="catalytic activity">
    <reaction evidence="1">
        <text>an S-(2-hydroxyacyl)glutathione + H2O = a 2-hydroxy carboxylate + glutathione + H(+)</text>
        <dbReference type="Rhea" id="RHEA:21864"/>
        <dbReference type="ChEBI" id="CHEBI:15377"/>
        <dbReference type="ChEBI" id="CHEBI:15378"/>
        <dbReference type="ChEBI" id="CHEBI:57925"/>
        <dbReference type="ChEBI" id="CHEBI:58896"/>
        <dbReference type="ChEBI" id="CHEBI:71261"/>
        <dbReference type="EC" id="3.1.2.6"/>
    </reaction>
</comment>
<evidence type="ECO:0000256" key="8">
    <source>
        <dbReference type="ARBA" id="ARBA00022833"/>
    </source>
</evidence>
<dbReference type="AlphaFoldDB" id="A0A6G0WLS6"/>
<dbReference type="NCBIfam" id="TIGR03413">
    <property type="entry name" value="GSH_gloB"/>
    <property type="match status" value="1"/>
</dbReference>
<name>A0A6G0WLS6_9STRA</name>
<evidence type="ECO:0000256" key="4">
    <source>
        <dbReference type="ARBA" id="ARBA00006759"/>
    </source>
</evidence>
<gene>
    <name evidence="11" type="ORF">Ae201684_013883</name>
</gene>
<evidence type="ECO:0000313" key="12">
    <source>
        <dbReference type="Proteomes" id="UP000481153"/>
    </source>
</evidence>
<keyword evidence="8" id="KW-0862">Zinc</keyword>